<gene>
    <name evidence="3" type="ORF">sS8_5560</name>
</gene>
<protein>
    <submittedName>
        <fullName evidence="3">Putative discoidin domain protein</fullName>
    </submittedName>
</protein>
<dbReference type="InterPro" id="IPR012341">
    <property type="entry name" value="6hp_glycosidase-like_sf"/>
</dbReference>
<reference evidence="3 4" key="1">
    <citation type="submission" date="2016-12" db="EMBL/GenBank/DDBJ databases">
        <title>Genome sequencing of Methylocaldum marinum.</title>
        <authorList>
            <person name="Takeuchi M."/>
            <person name="Kamagata Y."/>
            <person name="Hiraoka S."/>
            <person name="Oshima K."/>
            <person name="Hattori M."/>
            <person name="Iwasaki W."/>
        </authorList>
    </citation>
    <scope>NUCLEOTIDE SEQUENCE [LARGE SCALE GENOMIC DNA]</scope>
    <source>
        <strain evidence="3 4">S8</strain>
    </source>
</reference>
<name>A0A286P4A4_9GAMM</name>
<evidence type="ECO:0000313" key="4">
    <source>
        <dbReference type="Proteomes" id="UP000266313"/>
    </source>
</evidence>
<evidence type="ECO:0000259" key="2">
    <source>
        <dbReference type="PROSITE" id="PS50022"/>
    </source>
</evidence>
<dbReference type="InterPro" id="IPR000421">
    <property type="entry name" value="FA58C"/>
</dbReference>
<dbReference type="PROSITE" id="PS50022">
    <property type="entry name" value="FA58C_3"/>
    <property type="match status" value="1"/>
</dbReference>
<accession>A0A286P4A4</accession>
<keyword evidence="4" id="KW-1185">Reference proteome</keyword>
<dbReference type="Gene3D" id="2.60.120.260">
    <property type="entry name" value="Galactose-binding domain-like"/>
    <property type="match status" value="2"/>
</dbReference>
<dbReference type="InterPro" id="IPR008928">
    <property type="entry name" value="6-hairpin_glycosidase_sf"/>
</dbReference>
<dbReference type="SUPFAM" id="SSF48208">
    <property type="entry name" value="Six-hairpin glycosidases"/>
    <property type="match status" value="1"/>
</dbReference>
<dbReference type="InterPro" id="IPR008979">
    <property type="entry name" value="Galactose-bd-like_sf"/>
</dbReference>
<dbReference type="GO" id="GO:0005975">
    <property type="term" value="P:carbohydrate metabolic process"/>
    <property type="evidence" value="ECO:0007669"/>
    <property type="project" value="InterPro"/>
</dbReference>
<feature type="region of interest" description="Disordered" evidence="1">
    <location>
        <begin position="181"/>
        <end position="209"/>
    </location>
</feature>
<sequence>MSFVVLLTLNTAAGTSAVPVQDLDDFERIEDWSTVAARGAHVSLARDRGRTGPALRIDFDFRKGGGEVLVHKHFPIALPENYALSFALRGSAPPNVLEVRLVDRSGKNVRRFRNPDFRFAKTWQTLRLKQRRFEFAWGPSGEKPLTELGLIEFVIARGSGGHGSVWIDDLRLEPLPPQGAYAGTPVLTASSSRPGQGPQRLLESPPGSAWHSADKGEPQWLLVDFGELREYGGLVIDWDPDDYATAYTIERSDDSRTWHKAYSVIRGNGRRDYIPLPESESRFVRFSLERSRQGKGFGIRRLEVAPIEFSSSSNRMFERIARDSERGAYPRYFLGEQTYWTVVGSSGTGRRGADREALLNEDGMLEVDEGAFSIEPFLYSGGRLHSWADGMATPSLERGFLPIPSVSRERGPLSLTVTALASDDPEGLVLARYRVTNRGAETAKASLFLTVRPFLVNPPWQSLHTMGGVAGIHRLGYENALLRADERLVVPLTRPAEAGVANFDAYPITSDLARDAVPSGKSVIDPNGFASGALRYPLVLAPGETRDVYLALPAKADHAGRDRFLDGAAAGRFWAKRYAEAVRKWESELGQVAFQVPPGDEDLVRAVKSNLAYILIHRDGRALRPGSRRYGRTWIRDGAITSATLLAFGHAQPVREFLHWYADYQTADGAVPCCLDPWGPDFMIEHDSAGQFIFTVANYYRFTGDHGFLKDLWPRVVRAVDYLADLRRQRLTEAYTRAETRRFFGLLPESASHEGYVARPVHSYWDDFWAIRGMADAGELAAAVGDREKAVRYAGLGDELRADVHRSIELTRRESGIDFVPASAELADYDPTSTAIALSIGGEALGDLEPALQQTFSRYARDVEARIKRELDQPAYAPYEFRNVGALVRLGKRDAAFRTLQFLFQGRRPAAWNQWPEIVWRDALAPRFIGDMPHSWIGAEFIQAFLSLFAYEESGQRLVLGAGLPRRWLEAAGGVGITGLKTSHGTLNYHVDAPAPGETRIRIDAGLTIPPGKLVVDLPLPQCPCRVELNGVAQSETDGRFVLRELPAEVIFRH</sequence>
<dbReference type="Pfam" id="PF00754">
    <property type="entry name" value="F5_F8_type_C"/>
    <property type="match status" value="1"/>
</dbReference>
<dbReference type="EMBL" id="AP017928">
    <property type="protein sequence ID" value="BBA37477.1"/>
    <property type="molecule type" value="Genomic_DNA"/>
</dbReference>
<organism evidence="3 4">
    <name type="scientific">Methylocaldum marinum</name>
    <dbReference type="NCBI Taxonomy" id="1432792"/>
    <lineage>
        <taxon>Bacteria</taxon>
        <taxon>Pseudomonadati</taxon>
        <taxon>Pseudomonadota</taxon>
        <taxon>Gammaproteobacteria</taxon>
        <taxon>Methylococcales</taxon>
        <taxon>Methylococcaceae</taxon>
        <taxon>Methylocaldum</taxon>
    </lineage>
</organism>
<evidence type="ECO:0000313" key="3">
    <source>
        <dbReference type="EMBL" id="BBA37477.1"/>
    </source>
</evidence>
<dbReference type="Proteomes" id="UP000266313">
    <property type="component" value="Chromosome"/>
</dbReference>
<dbReference type="AlphaFoldDB" id="A0A286P4A4"/>
<dbReference type="SUPFAM" id="SSF49785">
    <property type="entry name" value="Galactose-binding domain-like"/>
    <property type="match status" value="2"/>
</dbReference>
<dbReference type="Gene3D" id="1.50.10.10">
    <property type="match status" value="1"/>
</dbReference>
<feature type="domain" description="F5/8 type C" evidence="2">
    <location>
        <begin position="174"/>
        <end position="307"/>
    </location>
</feature>
<evidence type="ECO:0000256" key="1">
    <source>
        <dbReference type="SAM" id="MobiDB-lite"/>
    </source>
</evidence>
<dbReference type="KEGG" id="mmai:sS8_5560"/>
<proteinExistence type="predicted"/>